<dbReference type="EMBL" id="UOEN01000305">
    <property type="protein sequence ID" value="VAW16157.1"/>
    <property type="molecule type" value="Genomic_DNA"/>
</dbReference>
<reference evidence="1" key="1">
    <citation type="submission" date="2018-06" db="EMBL/GenBank/DDBJ databases">
        <authorList>
            <person name="Zhirakovskaya E."/>
        </authorList>
    </citation>
    <scope>NUCLEOTIDE SEQUENCE</scope>
</reference>
<dbReference type="InterPro" id="IPR027417">
    <property type="entry name" value="P-loop_NTPase"/>
</dbReference>
<sequence>MSSFVDVEAEQTERFNRLMAQSKQNKSNYNTPANQCDAEFFAGCSGTKNNPHNTKKINKNKGETALQKLKALSVTDRVDEMEKQLGSEEHIFDGLAVKGQLTLFFAKPNTGKTLLFFYLIVDAIEKGLIKPKDVFYINADDDFRGVVKKGAIAKQYGFELINPAEAGMSSTEVIEMLLDLANSPESKGKIIILDTVKKFVNLMSKHEQSKFYSDMRILAINEMSVIMAGHANKYLDAEGELIYEGTADTLNDIDCVFSINMMSPIESDEMVIEFRRTKSRGDVAKKMTFKYDNRLEVPWDEKLESVKPLEDKAANIARYEKIKADKIQKHESAILFVSALLKNKSLNQSEITKQHTNCL</sequence>
<feature type="non-terminal residue" evidence="1">
    <location>
        <position position="359"/>
    </location>
</feature>
<organism evidence="1">
    <name type="scientific">hydrothermal vent metagenome</name>
    <dbReference type="NCBI Taxonomy" id="652676"/>
    <lineage>
        <taxon>unclassified sequences</taxon>
        <taxon>metagenomes</taxon>
        <taxon>ecological metagenomes</taxon>
    </lineage>
</organism>
<dbReference type="SUPFAM" id="SSF52540">
    <property type="entry name" value="P-loop containing nucleoside triphosphate hydrolases"/>
    <property type="match status" value="1"/>
</dbReference>
<dbReference type="Gene3D" id="3.40.50.300">
    <property type="entry name" value="P-loop containing nucleotide triphosphate hydrolases"/>
    <property type="match status" value="1"/>
</dbReference>
<protein>
    <submittedName>
        <fullName evidence="1">Uncharacterized protein</fullName>
    </submittedName>
</protein>
<proteinExistence type="predicted"/>
<accession>A0A3B0TRW0</accession>
<evidence type="ECO:0000313" key="1">
    <source>
        <dbReference type="EMBL" id="VAW16157.1"/>
    </source>
</evidence>
<name>A0A3B0TRW0_9ZZZZ</name>
<gene>
    <name evidence="1" type="ORF">MNBD_BACTEROID05-33</name>
</gene>
<dbReference type="AlphaFoldDB" id="A0A3B0TRW0"/>